<proteinExistence type="predicted"/>
<dbReference type="GO" id="GO:0005886">
    <property type="term" value="C:plasma membrane"/>
    <property type="evidence" value="ECO:0007669"/>
    <property type="project" value="TreeGrafter"/>
</dbReference>
<keyword evidence="7" id="KW-1185">Reference proteome</keyword>
<evidence type="ECO:0000256" key="2">
    <source>
        <dbReference type="ARBA" id="ARBA00023134"/>
    </source>
</evidence>
<keyword evidence="2" id="KW-0342">GTP-binding</keyword>
<evidence type="ECO:0000259" key="5">
    <source>
        <dbReference type="PROSITE" id="PS51718"/>
    </source>
</evidence>
<organism evidence="6 7">
    <name type="scientific">Aulographum hederae CBS 113979</name>
    <dbReference type="NCBI Taxonomy" id="1176131"/>
    <lineage>
        <taxon>Eukaryota</taxon>
        <taxon>Fungi</taxon>
        <taxon>Dikarya</taxon>
        <taxon>Ascomycota</taxon>
        <taxon>Pezizomycotina</taxon>
        <taxon>Dothideomycetes</taxon>
        <taxon>Pleosporomycetidae</taxon>
        <taxon>Aulographales</taxon>
        <taxon>Aulographaceae</taxon>
    </lineage>
</organism>
<dbReference type="GO" id="GO:0005874">
    <property type="term" value="C:microtubule"/>
    <property type="evidence" value="ECO:0007669"/>
    <property type="project" value="TreeGrafter"/>
</dbReference>
<sequence length="863" mass="96564">MGNSNAPAMENSDATAADVGLGLFMQQVVEAANEGSQVTPGNAPDRRQSRSSSSDTLPSVDEALMANTKEYIAAIDGLTKCGVSTDQLELPSVVIIGDQSAGKSSLTEALSGFKVPRDSGTCTRCVLRITTKEAETVKIQIHYQKKYNYFGPFDPNHDSTDDSECYPWFKNAQDEVHDLGVFFDIDQMEHVVRAAQVLALTPATLPTPSYFRKLLSLPSTELKASQLEVEFSPNVICVEISGPGKTNLSFYDLPGIIAQVEDRKKNYLVKLVRNLNKEYIKNSNAIVLIACSLESDLDNCKAAALAQELGAGDRSMSVLTKPDRLPAHSPPEHLAAVLDGKRFPLKHGYFVVRLPSQAELNEGITYVMARKNEEDFFKSEKPWASNFKPYSELFGIPNLLTSLSKKLGAHIAASLPGIEINIAQRLGEINELLKRLPEPPTGNARAIVRKLIDSFADEMEKEMRDDFPPTELLKRIKQFEDEFVQELLQKMLPGSTLSGQKDRRDKPANLFRNLQSSPRTPSKRADQPFGPIETIDLESDSAADASAPAPVVSPSPNKKRKREQDAGTRPGPRAGAWKSELASSFNLDDLQRALHESTTTGLPGNVDPRAVTSLILECLNHWEKPVDQLLHEVQNALQDIVIATLDFKLKEWKDTDLFRQTWKISQDFTNSLLQVQEVAIKRALRIERTAPITKNEQAYEYHLQKETELLKAKRFEKRAREIMEAMCKRLGRDISQHEKERKLREIRQELGPDPYTRELETLAKIRAYYNIAGSRFVDTVCMSFKGEFMASFRTEFKDNLHKAFDLDEDGAQNRCILLLAEDADRAQRRIFTQREKERLVAAQDCFIKCHANLVPNATSGPSG</sequence>
<dbReference type="Gene3D" id="1.20.120.1240">
    <property type="entry name" value="Dynamin, middle domain"/>
    <property type="match status" value="1"/>
</dbReference>
<evidence type="ECO:0000259" key="4">
    <source>
        <dbReference type="PROSITE" id="PS51388"/>
    </source>
</evidence>
<dbReference type="Pfam" id="PF00350">
    <property type="entry name" value="Dynamin_N"/>
    <property type="match status" value="1"/>
</dbReference>
<dbReference type="InterPro" id="IPR020850">
    <property type="entry name" value="GED_dom"/>
</dbReference>
<dbReference type="InterPro" id="IPR001401">
    <property type="entry name" value="Dynamin_GTPase"/>
</dbReference>
<protein>
    <submittedName>
        <fullName evidence="6">P-loop containing nucleoside triphosphate hydrolase protein</fullName>
    </submittedName>
</protein>
<dbReference type="CDD" id="cd08771">
    <property type="entry name" value="DLP_1"/>
    <property type="match status" value="1"/>
</dbReference>
<dbReference type="AlphaFoldDB" id="A0A6G1GL82"/>
<dbReference type="OrthoDB" id="5061070at2759"/>
<dbReference type="PANTHER" id="PTHR11566:SF131">
    <property type="entry name" value="GTPASE, PUTATIVE (AFU_ORTHOLOGUE AFUA_6G07630)-RELATED"/>
    <property type="match status" value="1"/>
</dbReference>
<feature type="compositionally biased region" description="Low complexity" evidence="3">
    <location>
        <begin position="542"/>
        <end position="556"/>
    </location>
</feature>
<keyword evidence="6" id="KW-0378">Hydrolase</keyword>
<dbReference type="PROSITE" id="PS51388">
    <property type="entry name" value="GED"/>
    <property type="match status" value="1"/>
</dbReference>
<dbReference type="SUPFAM" id="SSF52540">
    <property type="entry name" value="P-loop containing nucleoside triphosphate hydrolases"/>
    <property type="match status" value="1"/>
</dbReference>
<dbReference type="InterPro" id="IPR030381">
    <property type="entry name" value="G_DYNAMIN_dom"/>
</dbReference>
<dbReference type="GO" id="GO:0008017">
    <property type="term" value="F:microtubule binding"/>
    <property type="evidence" value="ECO:0007669"/>
    <property type="project" value="TreeGrafter"/>
</dbReference>
<dbReference type="Gene3D" id="3.40.50.300">
    <property type="entry name" value="P-loop containing nucleotide triphosphate hydrolases"/>
    <property type="match status" value="1"/>
</dbReference>
<dbReference type="InterPro" id="IPR027417">
    <property type="entry name" value="P-loop_NTPase"/>
</dbReference>
<dbReference type="Proteomes" id="UP000800041">
    <property type="component" value="Unassembled WGS sequence"/>
</dbReference>
<reference evidence="6" key="1">
    <citation type="journal article" date="2020" name="Stud. Mycol.">
        <title>101 Dothideomycetes genomes: a test case for predicting lifestyles and emergence of pathogens.</title>
        <authorList>
            <person name="Haridas S."/>
            <person name="Albert R."/>
            <person name="Binder M."/>
            <person name="Bloem J."/>
            <person name="Labutti K."/>
            <person name="Salamov A."/>
            <person name="Andreopoulos B."/>
            <person name="Baker S."/>
            <person name="Barry K."/>
            <person name="Bills G."/>
            <person name="Bluhm B."/>
            <person name="Cannon C."/>
            <person name="Castanera R."/>
            <person name="Culley D."/>
            <person name="Daum C."/>
            <person name="Ezra D."/>
            <person name="Gonzalez J."/>
            <person name="Henrissat B."/>
            <person name="Kuo A."/>
            <person name="Liang C."/>
            <person name="Lipzen A."/>
            <person name="Lutzoni F."/>
            <person name="Magnuson J."/>
            <person name="Mondo S."/>
            <person name="Nolan M."/>
            <person name="Ohm R."/>
            <person name="Pangilinan J."/>
            <person name="Park H.-J."/>
            <person name="Ramirez L."/>
            <person name="Alfaro M."/>
            <person name="Sun H."/>
            <person name="Tritt A."/>
            <person name="Yoshinaga Y."/>
            <person name="Zwiers L.-H."/>
            <person name="Turgeon B."/>
            <person name="Goodwin S."/>
            <person name="Spatafora J."/>
            <person name="Crous P."/>
            <person name="Grigoriev I."/>
        </authorList>
    </citation>
    <scope>NUCLEOTIDE SEQUENCE</scope>
    <source>
        <strain evidence="6">CBS 113979</strain>
    </source>
</reference>
<name>A0A6G1GL82_9PEZI</name>
<dbReference type="GO" id="GO:0005525">
    <property type="term" value="F:GTP binding"/>
    <property type="evidence" value="ECO:0007669"/>
    <property type="project" value="InterPro"/>
</dbReference>
<accession>A0A6G1GL82</accession>
<evidence type="ECO:0000256" key="3">
    <source>
        <dbReference type="SAM" id="MobiDB-lite"/>
    </source>
</evidence>
<evidence type="ECO:0000313" key="7">
    <source>
        <dbReference type="Proteomes" id="UP000800041"/>
    </source>
</evidence>
<feature type="domain" description="GED" evidence="4">
    <location>
        <begin position="758"/>
        <end position="854"/>
    </location>
</feature>
<gene>
    <name evidence="6" type="ORF">K402DRAFT_408356</name>
</gene>
<dbReference type="GO" id="GO:0031623">
    <property type="term" value="P:receptor internalization"/>
    <property type="evidence" value="ECO:0007669"/>
    <property type="project" value="TreeGrafter"/>
</dbReference>
<evidence type="ECO:0000256" key="1">
    <source>
        <dbReference type="ARBA" id="ARBA00022741"/>
    </source>
</evidence>
<dbReference type="PRINTS" id="PR00195">
    <property type="entry name" value="DYNAMIN"/>
</dbReference>
<evidence type="ECO:0000313" key="6">
    <source>
        <dbReference type="EMBL" id="KAF1981574.1"/>
    </source>
</evidence>
<dbReference type="InterPro" id="IPR045063">
    <property type="entry name" value="Dynamin_N"/>
</dbReference>
<dbReference type="GO" id="GO:0003924">
    <property type="term" value="F:GTPase activity"/>
    <property type="evidence" value="ECO:0007669"/>
    <property type="project" value="InterPro"/>
</dbReference>
<dbReference type="InterPro" id="IPR000375">
    <property type="entry name" value="Dynamin_stalk"/>
</dbReference>
<dbReference type="Pfam" id="PF01031">
    <property type="entry name" value="Dynamin_M"/>
    <property type="match status" value="1"/>
</dbReference>
<dbReference type="GO" id="GO:0005737">
    <property type="term" value="C:cytoplasm"/>
    <property type="evidence" value="ECO:0007669"/>
    <property type="project" value="TreeGrafter"/>
</dbReference>
<dbReference type="PROSITE" id="PS51718">
    <property type="entry name" value="G_DYNAMIN_2"/>
    <property type="match status" value="1"/>
</dbReference>
<feature type="region of interest" description="Disordered" evidence="3">
    <location>
        <begin position="33"/>
        <end position="59"/>
    </location>
</feature>
<keyword evidence="1" id="KW-0547">Nucleotide-binding</keyword>
<dbReference type="InterPro" id="IPR022812">
    <property type="entry name" value="Dynamin"/>
</dbReference>
<feature type="region of interest" description="Disordered" evidence="3">
    <location>
        <begin position="494"/>
        <end position="577"/>
    </location>
</feature>
<dbReference type="SMART" id="SM00053">
    <property type="entry name" value="DYNc"/>
    <property type="match status" value="1"/>
</dbReference>
<dbReference type="PANTHER" id="PTHR11566">
    <property type="entry name" value="DYNAMIN"/>
    <property type="match status" value="1"/>
</dbReference>
<dbReference type="EMBL" id="ML977197">
    <property type="protein sequence ID" value="KAF1981574.1"/>
    <property type="molecule type" value="Genomic_DNA"/>
</dbReference>
<feature type="domain" description="Dynamin-type G" evidence="5">
    <location>
        <begin position="87"/>
        <end position="416"/>
    </location>
</feature>